<proteinExistence type="predicted"/>
<evidence type="ECO:0008006" key="3">
    <source>
        <dbReference type="Google" id="ProtNLM"/>
    </source>
</evidence>
<organism evidence="1 2">
    <name type="scientific">Amycolatopsis acididurans</name>
    <dbReference type="NCBI Taxonomy" id="2724524"/>
    <lineage>
        <taxon>Bacteria</taxon>
        <taxon>Bacillati</taxon>
        <taxon>Actinomycetota</taxon>
        <taxon>Actinomycetes</taxon>
        <taxon>Pseudonocardiales</taxon>
        <taxon>Pseudonocardiaceae</taxon>
        <taxon>Amycolatopsis</taxon>
    </lineage>
</organism>
<name>A0ABX1J3G8_9PSEU</name>
<reference evidence="1 2" key="1">
    <citation type="submission" date="2020-04" db="EMBL/GenBank/DDBJ databases">
        <title>Novel species.</title>
        <authorList>
            <person name="Teo W.F.A."/>
            <person name="Lipun K."/>
            <person name="Srisuk N."/>
            <person name="Duangmal K."/>
        </authorList>
    </citation>
    <scope>NUCLEOTIDE SEQUENCE [LARGE SCALE GENOMIC DNA]</scope>
    <source>
        <strain evidence="1 2">K13G38</strain>
    </source>
</reference>
<accession>A0ABX1J3G8</accession>
<dbReference type="EMBL" id="JAAXLS010000009">
    <property type="protein sequence ID" value="NKQ54333.1"/>
    <property type="molecule type" value="Genomic_DNA"/>
</dbReference>
<sequence length="210" mass="23339">MIATLEDRHVYSLRRIRKSAFDLYARRRAIEYLALDAGPNAFEYAVRKIGKASGDTRLEGLTLWYRSTLDSLARKLRDRRAPAPRYGRRRTVYPTIRAGRTVISRAGILAIGKTLTPLNDPCEGRPPLFDRQQVVAALRGEPLPPSDTGGPQPGDLLTVDEIAAEAGVTPEAVRRRLRRLSDPRAEPVVVTGIEHLRRSVLDLVTPQAIG</sequence>
<comment type="caution">
    <text evidence="1">The sequence shown here is derived from an EMBL/GenBank/DDBJ whole genome shotgun (WGS) entry which is preliminary data.</text>
</comment>
<gene>
    <name evidence="1" type="ORF">HFP15_15715</name>
</gene>
<evidence type="ECO:0000313" key="2">
    <source>
        <dbReference type="Proteomes" id="UP000715441"/>
    </source>
</evidence>
<keyword evidence="2" id="KW-1185">Reference proteome</keyword>
<dbReference type="RefSeq" id="WP_168516147.1">
    <property type="nucleotide sequence ID" value="NZ_JAAXLS010000009.1"/>
</dbReference>
<evidence type="ECO:0000313" key="1">
    <source>
        <dbReference type="EMBL" id="NKQ54333.1"/>
    </source>
</evidence>
<protein>
    <recommendedName>
        <fullName evidence="3">Winged helix-turn-helix transcriptional regulator</fullName>
    </recommendedName>
</protein>
<dbReference type="Proteomes" id="UP000715441">
    <property type="component" value="Unassembled WGS sequence"/>
</dbReference>